<feature type="transmembrane region" description="Helical" evidence="1">
    <location>
        <begin position="27"/>
        <end position="44"/>
    </location>
</feature>
<gene>
    <name evidence="2" type="ORF">D8674_018347</name>
</gene>
<accession>A0A5N5G4I0</accession>
<dbReference type="EMBL" id="SMOL01000487">
    <property type="protein sequence ID" value="KAB2610315.1"/>
    <property type="molecule type" value="Genomic_DNA"/>
</dbReference>
<dbReference type="Proteomes" id="UP000327157">
    <property type="component" value="Chromosome 17"/>
</dbReference>
<feature type="transmembrane region" description="Helical" evidence="1">
    <location>
        <begin position="224"/>
        <end position="245"/>
    </location>
</feature>
<feature type="transmembrane region" description="Helical" evidence="1">
    <location>
        <begin position="64"/>
        <end position="83"/>
    </location>
</feature>
<sequence>MDRVPDIVVGVPLHSELEGTSQERSTNVLHTYICSLITMLGGFLQLKQGVRNESLFDTNYPTMVSLIVALIAYVGSLIGSRILHVQARPNSNLAASIINKISLLFGTLALILEVVTLVPGLGIVSLFFWDVWFVNVVVEYSYEYLETLYQCVVASVVHTFGKLKEHLNMIIRHFATEFEERTDEPPSLLPNITAAQHPVALLHSQYHISGSQKNESMFNTNYPVMVSLIVMLIAYIRSLIGSIILHVQARPNSDLVESIINKISLLLGTLALILEVVILVAVVWFVKDVVKYACEYLKTLYENAVASVVHSFGKLRDYLNMIIRRFGTKPKEQTNEHPQVTSTKV</sequence>
<protein>
    <submittedName>
        <fullName evidence="2">Uncharacterized protein</fullName>
    </submittedName>
</protein>
<evidence type="ECO:0000313" key="3">
    <source>
        <dbReference type="Proteomes" id="UP000327157"/>
    </source>
</evidence>
<evidence type="ECO:0000313" key="2">
    <source>
        <dbReference type="EMBL" id="KAB2610315.1"/>
    </source>
</evidence>
<feature type="transmembrane region" description="Helical" evidence="1">
    <location>
        <begin position="265"/>
        <end position="286"/>
    </location>
</feature>
<keyword evidence="1" id="KW-0812">Transmembrane</keyword>
<name>A0A5N5G4I0_9ROSA</name>
<reference evidence="3" key="2">
    <citation type="submission" date="2019-10" db="EMBL/GenBank/DDBJ databases">
        <title>A de novo genome assembly of a pear dwarfing rootstock.</title>
        <authorList>
            <person name="Wang F."/>
            <person name="Wang J."/>
            <person name="Li S."/>
            <person name="Zhang Y."/>
            <person name="Fang M."/>
            <person name="Ma L."/>
            <person name="Zhao Y."/>
            <person name="Jiang S."/>
        </authorList>
    </citation>
    <scope>NUCLEOTIDE SEQUENCE [LARGE SCALE GENOMIC DNA]</scope>
</reference>
<dbReference type="InterPro" id="IPR053258">
    <property type="entry name" value="Ca-permeable_cation_channel"/>
</dbReference>
<keyword evidence="1" id="KW-1133">Transmembrane helix</keyword>
<evidence type="ECO:0000256" key="1">
    <source>
        <dbReference type="SAM" id="Phobius"/>
    </source>
</evidence>
<keyword evidence="3" id="KW-1185">Reference proteome</keyword>
<comment type="caution">
    <text evidence="2">The sequence shown here is derived from an EMBL/GenBank/DDBJ whole genome shotgun (WGS) entry which is preliminary data.</text>
</comment>
<reference evidence="2 3" key="3">
    <citation type="submission" date="2019-11" db="EMBL/GenBank/DDBJ databases">
        <title>A de novo genome assembly of a pear dwarfing rootstock.</title>
        <authorList>
            <person name="Wang F."/>
            <person name="Wang J."/>
            <person name="Li S."/>
            <person name="Zhang Y."/>
            <person name="Fang M."/>
            <person name="Ma L."/>
            <person name="Zhao Y."/>
            <person name="Jiang S."/>
        </authorList>
    </citation>
    <scope>NUCLEOTIDE SEQUENCE [LARGE SCALE GENOMIC DNA]</scope>
    <source>
        <strain evidence="2">S2</strain>
        <tissue evidence="2">Leaf</tissue>
    </source>
</reference>
<dbReference type="PANTHER" id="PTHR34115">
    <property type="entry name" value="PROTEIN, PUTATIVE-RELATED"/>
    <property type="match status" value="1"/>
</dbReference>
<proteinExistence type="predicted"/>
<feature type="transmembrane region" description="Helical" evidence="1">
    <location>
        <begin position="103"/>
        <end position="129"/>
    </location>
</feature>
<reference evidence="2 3" key="1">
    <citation type="submission" date="2019-09" db="EMBL/GenBank/DDBJ databases">
        <authorList>
            <person name="Ou C."/>
        </authorList>
    </citation>
    <scope>NUCLEOTIDE SEQUENCE [LARGE SCALE GENOMIC DNA]</scope>
    <source>
        <strain evidence="2">S2</strain>
        <tissue evidence="2">Leaf</tissue>
    </source>
</reference>
<organism evidence="2 3">
    <name type="scientific">Pyrus ussuriensis x Pyrus communis</name>
    <dbReference type="NCBI Taxonomy" id="2448454"/>
    <lineage>
        <taxon>Eukaryota</taxon>
        <taxon>Viridiplantae</taxon>
        <taxon>Streptophyta</taxon>
        <taxon>Embryophyta</taxon>
        <taxon>Tracheophyta</taxon>
        <taxon>Spermatophyta</taxon>
        <taxon>Magnoliopsida</taxon>
        <taxon>eudicotyledons</taxon>
        <taxon>Gunneridae</taxon>
        <taxon>Pentapetalae</taxon>
        <taxon>rosids</taxon>
        <taxon>fabids</taxon>
        <taxon>Rosales</taxon>
        <taxon>Rosaceae</taxon>
        <taxon>Amygdaloideae</taxon>
        <taxon>Maleae</taxon>
        <taxon>Pyrus</taxon>
    </lineage>
</organism>
<dbReference type="PANTHER" id="PTHR34115:SF13">
    <property type="entry name" value="RPB1A"/>
    <property type="match status" value="1"/>
</dbReference>
<keyword evidence="1" id="KW-0472">Membrane</keyword>
<dbReference type="AlphaFoldDB" id="A0A5N5G4I0"/>